<dbReference type="EMBL" id="FOVR01000006">
    <property type="protein sequence ID" value="SFO46774.1"/>
    <property type="molecule type" value="Genomic_DNA"/>
</dbReference>
<organism evidence="2 3">
    <name type="scientific">Cohaesibacter marisflavi</name>
    <dbReference type="NCBI Taxonomy" id="655353"/>
    <lineage>
        <taxon>Bacteria</taxon>
        <taxon>Pseudomonadati</taxon>
        <taxon>Pseudomonadota</taxon>
        <taxon>Alphaproteobacteria</taxon>
        <taxon>Hyphomicrobiales</taxon>
        <taxon>Cohaesibacteraceae</taxon>
    </lineage>
</organism>
<dbReference type="RefSeq" id="WP_090073064.1">
    <property type="nucleotide sequence ID" value="NZ_FOVR01000006.1"/>
</dbReference>
<dbReference type="STRING" id="655353.SAMN04488056_106200"/>
<keyword evidence="3" id="KW-1185">Reference proteome</keyword>
<proteinExistence type="predicted"/>
<evidence type="ECO:0000313" key="2">
    <source>
        <dbReference type="EMBL" id="SFO46774.1"/>
    </source>
</evidence>
<protein>
    <submittedName>
        <fullName evidence="2">Transcriptional regulator, TetR family</fullName>
    </submittedName>
</protein>
<accession>A0A1I5HER0</accession>
<dbReference type="Proteomes" id="UP000199236">
    <property type="component" value="Unassembled WGS sequence"/>
</dbReference>
<gene>
    <name evidence="2" type="ORF">SAMN04488056_106200</name>
</gene>
<dbReference type="SUPFAM" id="SSF46689">
    <property type="entry name" value="Homeodomain-like"/>
    <property type="match status" value="1"/>
</dbReference>
<dbReference type="InterPro" id="IPR009057">
    <property type="entry name" value="Homeodomain-like_sf"/>
</dbReference>
<reference evidence="2 3" key="1">
    <citation type="submission" date="2016-10" db="EMBL/GenBank/DDBJ databases">
        <authorList>
            <person name="de Groot N.N."/>
        </authorList>
    </citation>
    <scope>NUCLEOTIDE SEQUENCE [LARGE SCALE GENOMIC DNA]</scope>
    <source>
        <strain evidence="2 3">CGMCC 1.9157</strain>
    </source>
</reference>
<evidence type="ECO:0000256" key="1">
    <source>
        <dbReference type="SAM" id="MobiDB-lite"/>
    </source>
</evidence>
<dbReference type="Gene3D" id="1.10.357.10">
    <property type="entry name" value="Tetracycline Repressor, domain 2"/>
    <property type="match status" value="1"/>
</dbReference>
<name>A0A1I5HER0_9HYPH</name>
<dbReference type="AlphaFoldDB" id="A0A1I5HER0"/>
<feature type="region of interest" description="Disordered" evidence="1">
    <location>
        <begin position="202"/>
        <end position="240"/>
    </location>
</feature>
<sequence>MDHNPEIRQRLFEEFSQVVMTRGWRSVSCAEIATKADIDIKLAFLEYRDRYAYVSDLVRRIDQAMLESYDPDMGDEPARERLFDVIMARFDAMQGHRDLILELNKAARRDPMLGLHLLALSRLTGEWFLDISHISPAGLSGMARSKGALLAYARAFSVWIGDDSADLAKTMATLDKFLKKGEKALHRAEKIACALPRMGKRCRKSRRRSRSGAGDDAVKDDPIVSEGPSVDGGSMAPMPS</sequence>
<evidence type="ECO:0000313" key="3">
    <source>
        <dbReference type="Proteomes" id="UP000199236"/>
    </source>
</evidence>
<dbReference type="OrthoDB" id="7828598at2"/>